<comment type="similarity">
    <text evidence="2">Belongs to the peptidase A22B family.</text>
</comment>
<dbReference type="Pfam" id="PF04258">
    <property type="entry name" value="Peptidase_A22B"/>
    <property type="match status" value="1"/>
</dbReference>
<sequence length="374" mass="40820">MAKNSAEVKAVNNMVYGSYAAIFACLAISNFVIIPVPLNLIVTATAIVYVGSHSSIKLLEKPELNADGTPKDGEREVLTQADAYKFPIIGSCALFGLYIVFKFLDKDLVNLLLAIYFSVIGMFTIGSTVDPIIHKFIKSEKKYGTAFTLPYLGNIDLTFTPSELVSLILGTAFAGLYFKTKHWALNNLMGISFCVQGLAKISIGSYKIGAILLAGLFVYDVFWVFGTEVMVTVAKSFDGPIKLLFPRAFATGDEKAQFSMLGLGDIVIPGIFIALLLRFDAVQAGVKNFSSLSVFPKPYFHSGIVAYMLGLGATVFVMYYFNAAQPALFYLVPACLGVSMLVALVKKEVSVLFAYSEEEEEKEDKKSDATKKKQ</sequence>
<feature type="transmembrane region" description="Helical" evidence="8">
    <location>
        <begin position="20"/>
        <end position="51"/>
    </location>
</feature>
<dbReference type="AlphaFoldDB" id="A0A7S2V0H1"/>
<feature type="transmembrane region" description="Helical" evidence="8">
    <location>
        <begin position="113"/>
        <end position="133"/>
    </location>
</feature>
<keyword evidence="5" id="KW-0256">Endoplasmic reticulum</keyword>
<dbReference type="GO" id="GO:0033619">
    <property type="term" value="P:membrane protein proteolysis"/>
    <property type="evidence" value="ECO:0007669"/>
    <property type="project" value="TreeGrafter"/>
</dbReference>
<dbReference type="GO" id="GO:0006465">
    <property type="term" value="P:signal peptide processing"/>
    <property type="evidence" value="ECO:0007669"/>
    <property type="project" value="TreeGrafter"/>
</dbReference>
<keyword evidence="6 8" id="KW-1133">Transmembrane helix</keyword>
<accession>A0A7S2V0H1</accession>
<evidence type="ECO:0000313" key="9">
    <source>
        <dbReference type="EMBL" id="CAD9864842.1"/>
    </source>
</evidence>
<evidence type="ECO:0000256" key="7">
    <source>
        <dbReference type="ARBA" id="ARBA00023136"/>
    </source>
</evidence>
<dbReference type="PANTHER" id="PTHR12174:SF23">
    <property type="entry name" value="MINOR HISTOCOMPATIBILITY ANTIGEN H13"/>
    <property type="match status" value="1"/>
</dbReference>
<gene>
    <name evidence="9" type="ORF">FJAP1339_LOCUS6686</name>
</gene>
<keyword evidence="3 8" id="KW-0812">Transmembrane</keyword>
<dbReference type="PROSITE" id="PS51257">
    <property type="entry name" value="PROKAR_LIPOPROTEIN"/>
    <property type="match status" value="1"/>
</dbReference>
<feature type="transmembrane region" description="Helical" evidence="8">
    <location>
        <begin position="298"/>
        <end position="321"/>
    </location>
</feature>
<dbReference type="PANTHER" id="PTHR12174">
    <property type="entry name" value="SIGNAL PEPTIDE PEPTIDASE"/>
    <property type="match status" value="1"/>
</dbReference>
<feature type="transmembrane region" description="Helical" evidence="8">
    <location>
        <begin position="208"/>
        <end position="226"/>
    </location>
</feature>
<reference evidence="9" key="1">
    <citation type="submission" date="2021-01" db="EMBL/GenBank/DDBJ databases">
        <authorList>
            <person name="Corre E."/>
            <person name="Pelletier E."/>
            <person name="Niang G."/>
            <person name="Scheremetjew M."/>
            <person name="Finn R."/>
            <person name="Kale V."/>
            <person name="Holt S."/>
            <person name="Cochrane G."/>
            <person name="Meng A."/>
            <person name="Brown T."/>
            <person name="Cohen L."/>
        </authorList>
    </citation>
    <scope>NUCLEOTIDE SEQUENCE</scope>
    <source>
        <strain evidence="9">CCMP1661</strain>
    </source>
</reference>
<dbReference type="InterPro" id="IPR007369">
    <property type="entry name" value="Peptidase_A22B_SPP"/>
</dbReference>
<feature type="transmembrane region" description="Helical" evidence="8">
    <location>
        <begin position="327"/>
        <end position="345"/>
    </location>
</feature>
<evidence type="ECO:0000256" key="6">
    <source>
        <dbReference type="ARBA" id="ARBA00022989"/>
    </source>
</evidence>
<dbReference type="InterPro" id="IPR006639">
    <property type="entry name" value="Preselin/SPP"/>
</dbReference>
<evidence type="ECO:0000256" key="1">
    <source>
        <dbReference type="ARBA" id="ARBA00004477"/>
    </source>
</evidence>
<name>A0A7S2V0H1_9STRA</name>
<evidence type="ECO:0000256" key="8">
    <source>
        <dbReference type="SAM" id="Phobius"/>
    </source>
</evidence>
<dbReference type="EMBL" id="HBHR01013556">
    <property type="protein sequence ID" value="CAD9864842.1"/>
    <property type="molecule type" value="Transcribed_RNA"/>
</dbReference>
<dbReference type="GO" id="GO:0098554">
    <property type="term" value="C:cytoplasmic side of endoplasmic reticulum membrane"/>
    <property type="evidence" value="ECO:0007669"/>
    <property type="project" value="TreeGrafter"/>
</dbReference>
<evidence type="ECO:0000256" key="4">
    <source>
        <dbReference type="ARBA" id="ARBA00022801"/>
    </source>
</evidence>
<dbReference type="GO" id="GO:0098553">
    <property type="term" value="C:lumenal side of endoplasmic reticulum membrane"/>
    <property type="evidence" value="ECO:0007669"/>
    <property type="project" value="TreeGrafter"/>
</dbReference>
<proteinExistence type="inferred from homology"/>
<feature type="transmembrane region" description="Helical" evidence="8">
    <location>
        <begin position="256"/>
        <end position="277"/>
    </location>
</feature>
<keyword evidence="7 8" id="KW-0472">Membrane</keyword>
<comment type="subcellular location">
    <subcellularLocation>
        <location evidence="1">Endoplasmic reticulum membrane</location>
        <topology evidence="1">Multi-pass membrane protein</topology>
    </subcellularLocation>
</comment>
<evidence type="ECO:0000256" key="2">
    <source>
        <dbReference type="ARBA" id="ARBA00006859"/>
    </source>
</evidence>
<protein>
    <recommendedName>
        <fullName evidence="10">Minor histocompatibility antigen H13</fullName>
    </recommendedName>
</protein>
<keyword evidence="4" id="KW-0378">Hydrolase</keyword>
<evidence type="ECO:0008006" key="10">
    <source>
        <dbReference type="Google" id="ProtNLM"/>
    </source>
</evidence>
<dbReference type="GO" id="GO:0042500">
    <property type="term" value="F:aspartic endopeptidase activity, intramembrane cleaving"/>
    <property type="evidence" value="ECO:0007669"/>
    <property type="project" value="InterPro"/>
</dbReference>
<dbReference type="SMART" id="SM00730">
    <property type="entry name" value="PSN"/>
    <property type="match status" value="1"/>
</dbReference>
<organism evidence="9">
    <name type="scientific">Fibrocapsa japonica</name>
    <dbReference type="NCBI Taxonomy" id="94617"/>
    <lineage>
        <taxon>Eukaryota</taxon>
        <taxon>Sar</taxon>
        <taxon>Stramenopiles</taxon>
        <taxon>Ochrophyta</taxon>
        <taxon>Raphidophyceae</taxon>
        <taxon>Chattonellales</taxon>
        <taxon>Chattonellaceae</taxon>
        <taxon>Fibrocapsa</taxon>
    </lineage>
</organism>
<evidence type="ECO:0000256" key="3">
    <source>
        <dbReference type="ARBA" id="ARBA00022692"/>
    </source>
</evidence>
<feature type="transmembrane region" description="Helical" evidence="8">
    <location>
        <begin position="83"/>
        <end position="101"/>
    </location>
</feature>
<evidence type="ECO:0000256" key="5">
    <source>
        <dbReference type="ARBA" id="ARBA00022824"/>
    </source>
</evidence>